<gene>
    <name evidence="2" type="ORF">AVEN_194365_1</name>
</gene>
<name>A0A4Y2GUU0_ARAVE</name>
<accession>A0A4Y2GUU0</accession>
<protein>
    <submittedName>
        <fullName evidence="2">Uncharacterized protein</fullName>
    </submittedName>
</protein>
<proteinExistence type="predicted"/>
<dbReference type="Proteomes" id="UP000499080">
    <property type="component" value="Unassembled WGS sequence"/>
</dbReference>
<evidence type="ECO:0000313" key="3">
    <source>
        <dbReference type="Proteomes" id="UP000499080"/>
    </source>
</evidence>
<feature type="compositionally biased region" description="Basic and acidic residues" evidence="1">
    <location>
        <begin position="75"/>
        <end position="89"/>
    </location>
</feature>
<dbReference type="EMBL" id="BGPR01100346">
    <property type="protein sequence ID" value="GBM55854.1"/>
    <property type="molecule type" value="Genomic_DNA"/>
</dbReference>
<evidence type="ECO:0000313" key="2">
    <source>
        <dbReference type="EMBL" id="GBM55854.1"/>
    </source>
</evidence>
<dbReference type="AlphaFoldDB" id="A0A4Y2GUU0"/>
<organism evidence="2 3">
    <name type="scientific">Araneus ventricosus</name>
    <name type="common">Orbweaver spider</name>
    <name type="synonym">Epeira ventricosa</name>
    <dbReference type="NCBI Taxonomy" id="182803"/>
    <lineage>
        <taxon>Eukaryota</taxon>
        <taxon>Metazoa</taxon>
        <taxon>Ecdysozoa</taxon>
        <taxon>Arthropoda</taxon>
        <taxon>Chelicerata</taxon>
        <taxon>Arachnida</taxon>
        <taxon>Araneae</taxon>
        <taxon>Araneomorphae</taxon>
        <taxon>Entelegynae</taxon>
        <taxon>Araneoidea</taxon>
        <taxon>Araneidae</taxon>
        <taxon>Araneus</taxon>
    </lineage>
</organism>
<comment type="caution">
    <text evidence="2">The sequence shown here is derived from an EMBL/GenBank/DDBJ whole genome shotgun (WGS) entry which is preliminary data.</text>
</comment>
<feature type="compositionally biased region" description="Polar residues" evidence="1">
    <location>
        <begin position="37"/>
        <end position="48"/>
    </location>
</feature>
<reference evidence="2 3" key="1">
    <citation type="journal article" date="2019" name="Sci. Rep.">
        <title>Orb-weaving spider Araneus ventricosus genome elucidates the spidroin gene catalogue.</title>
        <authorList>
            <person name="Kono N."/>
            <person name="Nakamura H."/>
            <person name="Ohtoshi R."/>
            <person name="Moran D.A.P."/>
            <person name="Shinohara A."/>
            <person name="Yoshida Y."/>
            <person name="Fujiwara M."/>
            <person name="Mori M."/>
            <person name="Tomita M."/>
            <person name="Arakawa K."/>
        </authorList>
    </citation>
    <scope>NUCLEOTIDE SEQUENCE [LARGE SCALE GENOMIC DNA]</scope>
</reference>
<sequence>MLGNYGNPSRRSRKIFFDTNRSTHIHECDERHHTESGKNLNSSPNNASRACRLQSVSLRASECEVRRKTLIAGHPDTRGRTPRPREHTRASGTPAVS</sequence>
<keyword evidence="3" id="KW-1185">Reference proteome</keyword>
<feature type="region of interest" description="Disordered" evidence="1">
    <location>
        <begin position="67"/>
        <end position="97"/>
    </location>
</feature>
<feature type="region of interest" description="Disordered" evidence="1">
    <location>
        <begin position="29"/>
        <end position="48"/>
    </location>
</feature>
<evidence type="ECO:0000256" key="1">
    <source>
        <dbReference type="SAM" id="MobiDB-lite"/>
    </source>
</evidence>